<dbReference type="InterPro" id="IPR015500">
    <property type="entry name" value="Peptidase_S8_subtilisin-rel"/>
</dbReference>
<dbReference type="InterPro" id="IPR034216">
    <property type="entry name" value="C5a_Peptidase"/>
</dbReference>
<feature type="region of interest" description="Disordered" evidence="10">
    <location>
        <begin position="1641"/>
        <end position="1720"/>
    </location>
</feature>
<keyword evidence="3 8" id="KW-0645">Protease</keyword>
<evidence type="ECO:0000256" key="3">
    <source>
        <dbReference type="ARBA" id="ARBA00022670"/>
    </source>
</evidence>
<evidence type="ECO:0000256" key="2">
    <source>
        <dbReference type="ARBA" id="ARBA00022525"/>
    </source>
</evidence>
<evidence type="ECO:0000256" key="10">
    <source>
        <dbReference type="SAM" id="MobiDB-lite"/>
    </source>
</evidence>
<feature type="compositionally biased region" description="Polar residues" evidence="10">
    <location>
        <begin position="1651"/>
        <end position="1708"/>
    </location>
</feature>
<keyword evidence="11" id="KW-1133">Transmembrane helix</keyword>
<dbReference type="Gene3D" id="3.50.30.30">
    <property type="match status" value="1"/>
</dbReference>
<evidence type="ECO:0000256" key="6">
    <source>
        <dbReference type="ARBA" id="ARBA00022801"/>
    </source>
</evidence>
<dbReference type="InterPro" id="IPR003137">
    <property type="entry name" value="PA_domain"/>
</dbReference>
<feature type="domain" description="PA" evidence="13">
    <location>
        <begin position="493"/>
        <end position="565"/>
    </location>
</feature>
<evidence type="ECO:0000256" key="7">
    <source>
        <dbReference type="ARBA" id="ARBA00022825"/>
    </source>
</evidence>
<dbReference type="Pfam" id="PF06280">
    <property type="entry name" value="fn3_5"/>
    <property type="match status" value="1"/>
</dbReference>
<dbReference type="InterPro" id="IPR010435">
    <property type="entry name" value="C5a/SBT2-like_Fn3"/>
</dbReference>
<dbReference type="Pfam" id="PF02225">
    <property type="entry name" value="PA"/>
    <property type="match status" value="1"/>
</dbReference>
<evidence type="ECO:0000256" key="9">
    <source>
        <dbReference type="RuleBase" id="RU003355"/>
    </source>
</evidence>
<dbReference type="EMBL" id="CP147248">
    <property type="protein sequence ID" value="WYJ87021.1"/>
    <property type="molecule type" value="Genomic_DNA"/>
</dbReference>
<evidence type="ECO:0000313" key="15">
    <source>
        <dbReference type="EMBL" id="WYJ87021.1"/>
    </source>
</evidence>
<name>A0ABZ2T6M3_9ENTE</name>
<feature type="domain" description="Peptidase S8/S53" evidence="12">
    <location>
        <begin position="215"/>
        <end position="697"/>
    </location>
</feature>
<evidence type="ECO:0000256" key="5">
    <source>
        <dbReference type="ARBA" id="ARBA00022737"/>
    </source>
</evidence>
<dbReference type="SUPFAM" id="SSF52025">
    <property type="entry name" value="PA domain"/>
    <property type="match status" value="1"/>
</dbReference>
<feature type="region of interest" description="Disordered" evidence="10">
    <location>
        <begin position="396"/>
        <end position="415"/>
    </location>
</feature>
<dbReference type="PROSITE" id="PS00138">
    <property type="entry name" value="SUBTILASE_SER"/>
    <property type="match status" value="1"/>
</dbReference>
<dbReference type="Gene3D" id="2.60.40.4070">
    <property type="match status" value="1"/>
</dbReference>
<accession>A0ABZ2T6M3</accession>
<feature type="active site" description="Charge relay system" evidence="8">
    <location>
        <position position="635"/>
    </location>
</feature>
<feature type="transmembrane region" description="Helical" evidence="11">
    <location>
        <begin position="1727"/>
        <end position="1744"/>
    </location>
</feature>
<dbReference type="CDD" id="cd02133">
    <property type="entry name" value="PA_C5a_like"/>
    <property type="match status" value="1"/>
</dbReference>
<dbReference type="PANTHER" id="PTHR43399:SF4">
    <property type="entry name" value="CELL WALL-ASSOCIATED PROTEASE"/>
    <property type="match status" value="1"/>
</dbReference>
<dbReference type="Pfam" id="PF09136">
    <property type="entry name" value="Glucodextran_B"/>
    <property type="match status" value="1"/>
</dbReference>
<keyword evidence="4" id="KW-0732">Signal</keyword>
<dbReference type="InterPro" id="IPR023828">
    <property type="entry name" value="Peptidase_S8_Ser-AS"/>
</dbReference>
<dbReference type="InterPro" id="IPR046450">
    <property type="entry name" value="PA_dom_sf"/>
</dbReference>
<keyword evidence="5" id="KW-0677">Repeat</keyword>
<dbReference type="Gene3D" id="2.60.40.1710">
    <property type="entry name" value="Subtilisin-like superfamily"/>
    <property type="match status" value="1"/>
</dbReference>
<dbReference type="PROSITE" id="PS51892">
    <property type="entry name" value="SUBTILASE"/>
    <property type="match status" value="1"/>
</dbReference>
<evidence type="ECO:0000256" key="8">
    <source>
        <dbReference type="PROSITE-ProRule" id="PRU01240"/>
    </source>
</evidence>
<evidence type="ECO:0000259" key="12">
    <source>
        <dbReference type="Pfam" id="PF00082"/>
    </source>
</evidence>
<dbReference type="InterPro" id="IPR022398">
    <property type="entry name" value="Peptidase_S8_His-AS"/>
</dbReference>
<dbReference type="Gene3D" id="3.40.50.200">
    <property type="entry name" value="Peptidase S8/S53 domain"/>
    <property type="match status" value="1"/>
</dbReference>
<protein>
    <submittedName>
        <fullName evidence="15">Lactocepin</fullName>
    </submittedName>
</protein>
<dbReference type="CDD" id="cd07475">
    <property type="entry name" value="Peptidases_S8_C5a_Peptidase"/>
    <property type="match status" value="1"/>
</dbReference>
<dbReference type="InterPro" id="IPR000209">
    <property type="entry name" value="Peptidase_S8/S53_dom"/>
</dbReference>
<evidence type="ECO:0000259" key="14">
    <source>
        <dbReference type="Pfam" id="PF06280"/>
    </source>
</evidence>
<keyword evidence="6 8" id="KW-0378">Hydrolase</keyword>
<dbReference type="InterPro" id="IPR013783">
    <property type="entry name" value="Ig-like_fold"/>
</dbReference>
<dbReference type="RefSeq" id="WP_176332618.1">
    <property type="nucleotide sequence ID" value="NZ_CP147248.1"/>
</dbReference>
<proteinExistence type="inferred from homology"/>
<evidence type="ECO:0000259" key="13">
    <source>
        <dbReference type="Pfam" id="PF02225"/>
    </source>
</evidence>
<keyword evidence="7 8" id="KW-0720">Serine protease</keyword>
<dbReference type="Gene3D" id="2.60.40.10">
    <property type="entry name" value="Immunoglobulins"/>
    <property type="match status" value="2"/>
</dbReference>
<feature type="active site" description="Charge relay system" evidence="8">
    <location>
        <position position="224"/>
    </location>
</feature>
<dbReference type="PANTHER" id="PTHR43399">
    <property type="entry name" value="SUBTILISIN-RELATED"/>
    <property type="match status" value="1"/>
</dbReference>
<dbReference type="SUPFAM" id="SSF52743">
    <property type="entry name" value="Subtilisin-like"/>
    <property type="match status" value="1"/>
</dbReference>
<feature type="active site" description="Charge relay system" evidence="8">
    <location>
        <position position="289"/>
    </location>
</feature>
<dbReference type="InterPro" id="IPR051048">
    <property type="entry name" value="Peptidase_S8/S53_subtilisin"/>
</dbReference>
<dbReference type="Proteomes" id="UP000195080">
    <property type="component" value="Chromosome"/>
</dbReference>
<keyword evidence="11" id="KW-0812">Transmembrane</keyword>
<comment type="similarity">
    <text evidence="1 8 9">Belongs to the peptidase S8 family.</text>
</comment>
<keyword evidence="11" id="KW-0472">Membrane</keyword>
<keyword evidence="2" id="KW-0964">Secreted</keyword>
<dbReference type="InterPro" id="IPR036852">
    <property type="entry name" value="Peptidase_S8/S53_dom_sf"/>
</dbReference>
<dbReference type="Pfam" id="PF00082">
    <property type="entry name" value="Peptidase_S8"/>
    <property type="match status" value="1"/>
</dbReference>
<sequence length="1754" mass="191859">MMKFGYVRKRKSSSLFLLTILLLSIGLNIYGTIAFADKDTPAQQNIGYDKLIEAHKKSEATVNDLSKKAFEENVKAQLTSRGFDTTGFEENTFDGNQEIRLIVQLEKAAAVEELPDPTGSKASVQSIEQATEDVIENQSTVKKKIEALTGNKSDRAFGYLINGFSIDAKYKDVDTIKSIHGVASVSAAKVYHPTSIDSNQLANVQQVWENYKLKGEGMVISIIDSGVDPTHKDLRLSEETKEKISLQVGGQSAKNLGYGQAFTRKVPYGHNYADNNEDIIDTNPGTGMHGMHVAGIVAANGIGEDPAKAVLGVAPEAQILAMKVFPNNTRVATALDDDVIAAIEDSVKLGADVLNMSLGSVSGAVDPDSPEQLVIRQAAEAGVLSVISAGNSSISTTDNTNVDPQNKLGTIDTGTLGSPGVTKEALTVASAENTYITSGGLLVQLVDTNGTKQPYHMETSTSPSGAIVFSNPTTESTDLLKQTTDLIDVGIGAESDYRSKDVQGKIALIQRGTINFSEKQRNAKEHGAIAAFIYNNVSNSPPMGMQIEDLNYLTLSLTKEDGEALVKLAKDNKNQRFSFDSGEFQFANPKTGKMSDFSSWGLTPNLEFKPEISAPGGNIYSTVNNNQYKTMSGTSMSAPFVAGSQALIYQALKNGKTSLSGTDLTRFAKLSVMNTALPMLDKNHNEVIISPRRQGAGQIKVDKAIENTTSLTDAVDGDGALALKQVGQETTISVKLKNNGNKEATYQFTDFGGVYTEAQTSTAEVYETKIKDAKMLASQNKVTIQPGQTQTIQLKLSLPNSLSKQQFVEGYIGFTSDTQPDLTMPFVGFYGDYSLASVIDAPIYDAASIQGFGFFTDKNNTFLGLKNNTINPDLVAISPNKDGRKDEAKPTLNFLRNAKSVTYEIVDADKKVIRRLAEEKGIRKDTFNSSMGRFTSHTITSANWDGTTFNLKTGKNEVVPDGQYQMKVVAKADIVDAKPQEMYLPIKVDTVEPTIEQIAFDNANPTAKLNVNLTDELSGVDLRAVTVSVNGRIETYDLSNQTSGPISIPLVASQQPSEGQNQVELLITDYAGNYAYRNQLIQQGTKAGLVLFNLFEDQVITSNTANFSITNQTLLINGSYPQELFVNGVKATKNEQLFEVVVPVTNDTKTIVFSTDSEGQTIIKEVPITVYSKLPELSITDPIEENSITNQSIYTLNGTTGKTTKKLEIEQTSSSQKVDLTSLIQADGHFKTDIELVHGQNLISIYATDEYGNQTVEERIITTSSYQQREILVLENINISNITIVGVGNPDYDSAAETYTIKGRLREKVDHFTINKQEVSYDPDTLTFSFPIKLKQGKQSLAFYVQSDQKNNGNPFVNEGYYVVVDTVLPTLQMDNLTIDEKGNYSVYTNENPFHLKGSISDNFSGYKLFVNNENIYSDVNYNTFDEKFFEGKPAAAFDYEVPVTEGENHLQVGLTDSIGNTTSKAVSVFYSNQAPKVPIVTANNQTVTNQSVKLKATAEPKTTIYYSFDTERYERYTDEIAVVTNQKVYFYAVDQYGNKSDITTYEVNNIQSSIAAKPIITINAKTRSQNATLPVQVTITYDKELTEEQNRYTHLRYSLDKGVSYQSYTVPFEQAKATEIWAQSYDDAGNESEIVKAVISFPKPEEPTDSTENTQPDKSSTETSGSTKQSDGSNSSEQLQQTGTSSGNPSAVQGGINSSVKSYGITDQTKKERSTYPKTGEAQKNAIRLIGFALVLLVCGYYFRRKLKNNKIY</sequence>
<evidence type="ECO:0000256" key="11">
    <source>
        <dbReference type="SAM" id="Phobius"/>
    </source>
</evidence>
<dbReference type="PROSITE" id="PS00137">
    <property type="entry name" value="SUBTILASE_HIS"/>
    <property type="match status" value="1"/>
</dbReference>
<dbReference type="NCBIfam" id="TIGR01167">
    <property type="entry name" value="LPXTG_anchor"/>
    <property type="match status" value="1"/>
</dbReference>
<dbReference type="PROSITE" id="PS00136">
    <property type="entry name" value="SUBTILASE_ASP"/>
    <property type="match status" value="1"/>
</dbReference>
<dbReference type="InterPro" id="IPR023827">
    <property type="entry name" value="Peptidase_S8_Asp-AS"/>
</dbReference>
<feature type="domain" description="C5a peptidase/Subtilisin-like protease SBT2-like Fn3-like" evidence="14">
    <location>
        <begin position="722"/>
        <end position="827"/>
    </location>
</feature>
<reference evidence="16" key="1">
    <citation type="submission" date="2017-05" db="EMBL/GenBank/DDBJ databases">
        <title>The Genome Sequence of EEnterococcus faecalis 9F2_4866.</title>
        <authorList>
            <consortium name="The Broad Institute Genomics Platform"/>
            <consortium name="The Broad Institute Genomic Center for Infectious Diseases"/>
            <person name="Earl A."/>
            <person name="Manson A."/>
            <person name="Schwartman J."/>
            <person name="Gilmore M."/>
            <person name="Abouelleil A."/>
            <person name="Cao P."/>
            <person name="Chapman S."/>
            <person name="Cusick C."/>
            <person name="Shea T."/>
            <person name="Young S."/>
            <person name="Neafsey D."/>
            <person name="Nusbaum C."/>
            <person name="Birren B."/>
        </authorList>
    </citation>
    <scope>NUCLEOTIDE SEQUENCE [LARGE SCALE GENOMIC DNA]</scope>
    <source>
        <strain evidence="16">12C11_DIV0727</strain>
    </source>
</reference>
<keyword evidence="16" id="KW-1185">Reference proteome</keyword>
<evidence type="ECO:0000313" key="16">
    <source>
        <dbReference type="Proteomes" id="UP000195080"/>
    </source>
</evidence>
<evidence type="ECO:0000256" key="4">
    <source>
        <dbReference type="ARBA" id="ARBA00022729"/>
    </source>
</evidence>
<dbReference type="PRINTS" id="PR00723">
    <property type="entry name" value="SUBTILISIN"/>
</dbReference>
<reference evidence="15 16" key="2">
    <citation type="submission" date="2024-03" db="EMBL/GenBank/DDBJ databases">
        <title>The Genome Sequence of Enterococcus sp. DIV0727d.</title>
        <authorList>
            <consortium name="The Broad Institute Genomics Platform"/>
            <consortium name="The Broad Institute Microbial Omics Core"/>
            <consortium name="The Broad Institute Genomic Center for Infectious Diseases"/>
            <person name="Earl A."/>
            <person name="Manson A."/>
            <person name="Gilmore M."/>
            <person name="Schwartman J."/>
            <person name="Shea T."/>
            <person name="Abouelleil A."/>
            <person name="Cao P."/>
            <person name="Chapman S."/>
            <person name="Cusick C."/>
            <person name="Young S."/>
            <person name="Neafsey D."/>
            <person name="Nusbaum C."/>
            <person name="Birren B."/>
        </authorList>
    </citation>
    <scope>NUCLEOTIDE SEQUENCE [LARGE SCALE GENOMIC DNA]</scope>
    <source>
        <strain evidence="15 16">12C11_DIV0727</strain>
    </source>
</reference>
<evidence type="ECO:0000256" key="1">
    <source>
        <dbReference type="ARBA" id="ARBA00011073"/>
    </source>
</evidence>
<organism evidence="15 16">
    <name type="scientific">Candidatus Enterococcus lemimoniae</name>
    <dbReference type="NCBI Taxonomy" id="1834167"/>
    <lineage>
        <taxon>Bacteria</taxon>
        <taxon>Bacillati</taxon>
        <taxon>Bacillota</taxon>
        <taxon>Bacilli</taxon>
        <taxon>Lactobacillales</taxon>
        <taxon>Enterococcaceae</taxon>
        <taxon>Enterococcus</taxon>
    </lineage>
</organism>
<gene>
    <name evidence="15" type="ORF">A5866_002105</name>
</gene>